<proteinExistence type="predicted"/>
<name>A0A8J5RXC7_ZIZPA</name>
<comment type="caution">
    <text evidence="2">The sequence shown here is derived from an EMBL/GenBank/DDBJ whole genome shotgun (WGS) entry which is preliminary data.</text>
</comment>
<accession>A0A8J5RXC7</accession>
<dbReference type="Proteomes" id="UP000729402">
    <property type="component" value="Unassembled WGS sequence"/>
</dbReference>
<reference evidence="2" key="1">
    <citation type="journal article" date="2021" name="bioRxiv">
        <title>Whole Genome Assembly and Annotation of Northern Wild Rice, Zizania palustris L., Supports a Whole Genome Duplication in the Zizania Genus.</title>
        <authorList>
            <person name="Haas M."/>
            <person name="Kono T."/>
            <person name="Macchietto M."/>
            <person name="Millas R."/>
            <person name="McGilp L."/>
            <person name="Shao M."/>
            <person name="Duquette J."/>
            <person name="Hirsch C.N."/>
            <person name="Kimball J."/>
        </authorList>
    </citation>
    <scope>NUCLEOTIDE SEQUENCE</scope>
    <source>
        <tissue evidence="2">Fresh leaf tissue</tissue>
    </source>
</reference>
<feature type="region of interest" description="Disordered" evidence="1">
    <location>
        <begin position="1"/>
        <end position="29"/>
    </location>
</feature>
<sequence>MAEPEPTPPEEQHPATSLFQPSDRPDDPVPVVVLEDVNVDGAVVNCSAVPQETSSDYLCGLRPAAEANADGPTHEQIEINKMAEPTPPNEHYPAASQFQPFSSPDPVSMVVSEDVDVDSAVVGHNAVPQESGGIIGCRLDR</sequence>
<reference evidence="2" key="2">
    <citation type="submission" date="2021-02" db="EMBL/GenBank/DDBJ databases">
        <authorList>
            <person name="Kimball J.A."/>
            <person name="Haas M.W."/>
            <person name="Macchietto M."/>
            <person name="Kono T."/>
            <person name="Duquette J."/>
            <person name="Shao M."/>
        </authorList>
    </citation>
    <scope>NUCLEOTIDE SEQUENCE</scope>
    <source>
        <tissue evidence="2">Fresh leaf tissue</tissue>
    </source>
</reference>
<keyword evidence="3" id="KW-1185">Reference proteome</keyword>
<evidence type="ECO:0000313" key="3">
    <source>
        <dbReference type="Proteomes" id="UP000729402"/>
    </source>
</evidence>
<dbReference type="AlphaFoldDB" id="A0A8J5RXC7"/>
<organism evidence="2 3">
    <name type="scientific">Zizania palustris</name>
    <name type="common">Northern wild rice</name>
    <dbReference type="NCBI Taxonomy" id="103762"/>
    <lineage>
        <taxon>Eukaryota</taxon>
        <taxon>Viridiplantae</taxon>
        <taxon>Streptophyta</taxon>
        <taxon>Embryophyta</taxon>
        <taxon>Tracheophyta</taxon>
        <taxon>Spermatophyta</taxon>
        <taxon>Magnoliopsida</taxon>
        <taxon>Liliopsida</taxon>
        <taxon>Poales</taxon>
        <taxon>Poaceae</taxon>
        <taxon>BOP clade</taxon>
        <taxon>Oryzoideae</taxon>
        <taxon>Oryzeae</taxon>
        <taxon>Zizaniinae</taxon>
        <taxon>Zizania</taxon>
    </lineage>
</organism>
<protein>
    <submittedName>
        <fullName evidence="2">Uncharacterized protein</fullName>
    </submittedName>
</protein>
<gene>
    <name evidence="2" type="ORF">GUJ93_ZPchr0001g31886</name>
</gene>
<evidence type="ECO:0000313" key="2">
    <source>
        <dbReference type="EMBL" id="KAG8055259.1"/>
    </source>
</evidence>
<feature type="region of interest" description="Disordered" evidence="1">
    <location>
        <begin position="65"/>
        <end position="107"/>
    </location>
</feature>
<evidence type="ECO:0000256" key="1">
    <source>
        <dbReference type="SAM" id="MobiDB-lite"/>
    </source>
</evidence>
<dbReference type="EMBL" id="JAAALK010000288">
    <property type="protein sequence ID" value="KAG8055259.1"/>
    <property type="molecule type" value="Genomic_DNA"/>
</dbReference>